<accession>A0ABR5EAQ9</accession>
<organism evidence="1 2">
    <name type="scientific">Listeria seeligeri</name>
    <dbReference type="NCBI Taxonomy" id="1640"/>
    <lineage>
        <taxon>Bacteria</taxon>
        <taxon>Bacillati</taxon>
        <taxon>Bacillota</taxon>
        <taxon>Bacilli</taxon>
        <taxon>Bacillales</taxon>
        <taxon>Listeriaceae</taxon>
        <taxon>Listeria</taxon>
    </lineage>
</organism>
<evidence type="ECO:0000313" key="2">
    <source>
        <dbReference type="Proteomes" id="UP000033536"/>
    </source>
</evidence>
<keyword evidence="2" id="KW-1185">Reference proteome</keyword>
<evidence type="ECO:0000313" key="1">
    <source>
        <dbReference type="EMBL" id="KKD49647.1"/>
    </source>
</evidence>
<dbReference type="Proteomes" id="UP000033536">
    <property type="component" value="Unassembled WGS sequence"/>
</dbReference>
<protein>
    <submittedName>
        <fullName evidence="1">Uncharacterized protein</fullName>
    </submittedName>
</protein>
<gene>
    <name evidence="1" type="ORF">UQ68_02160</name>
</gene>
<reference evidence="1 2" key="1">
    <citation type="submission" date="2015-02" db="EMBL/GenBank/DDBJ databases">
        <title>Sequencing of Listeria spp. dairy environmental strains.</title>
        <authorList>
            <person name="Muhterem-Uyar M."/>
            <person name="Wagner M."/>
            <person name="Schmitz-Esser S."/>
            <person name="Stessl B."/>
        </authorList>
    </citation>
    <scope>NUCLEOTIDE SEQUENCE [LARGE SCALE GENOMIC DNA]</scope>
    <source>
        <strain evidence="1 2">7KSM</strain>
    </source>
</reference>
<dbReference type="EMBL" id="JYOM01000003">
    <property type="protein sequence ID" value="KKD49647.1"/>
    <property type="molecule type" value="Genomic_DNA"/>
</dbReference>
<comment type="caution">
    <text evidence="1">The sequence shown here is derived from an EMBL/GenBank/DDBJ whole genome shotgun (WGS) entry which is preliminary data.</text>
</comment>
<name>A0ABR5EAQ9_LISSE</name>
<dbReference type="RefSeq" id="WP_046325964.1">
    <property type="nucleotide sequence ID" value="NZ_JAARYV010000017.1"/>
</dbReference>
<proteinExistence type="predicted"/>
<sequence>MTDNDPNIFKNTICDVCKKKVSTRLCDFVTDYEGVAFFRNSHDFRSQKIHDTCDLPMCDKCATKYNGIYDFCPYHKKILSKIKIPGRL</sequence>